<geneLocation type="plasmid" evidence="2 3">
    <name>pA82</name>
</geneLocation>
<proteinExistence type="predicted"/>
<dbReference type="EMBL" id="CP002289">
    <property type="protein sequence ID" value="ADP20049.1"/>
    <property type="molecule type" value="Genomic_DNA"/>
</dbReference>
<evidence type="ECO:0000256" key="1">
    <source>
        <dbReference type="SAM" id="Phobius"/>
    </source>
</evidence>
<dbReference type="PATRIC" id="fig|762376.5.peg.6731"/>
<gene>
    <name evidence="2" type="ordered locus">AXYL_06766</name>
</gene>
<dbReference type="KEGG" id="axy:AXYL_06766"/>
<reference evidence="3" key="1">
    <citation type="journal article" date="2011" name="J. Bacteriol.">
        <title>Complete genome sequence of the haloaromatic acid-degrading bacterium Achromobacter xylosoxidans A8.</title>
        <authorList>
            <person name="Strnad H."/>
            <person name="Ridl J."/>
            <person name="Paces J."/>
            <person name="Kolar M."/>
            <person name="Vlcek C."/>
            <person name="Paces V."/>
        </authorList>
    </citation>
    <scope>NUCLEOTIDE SEQUENCE [LARGE SCALE GENOMIC DNA]</scope>
    <source>
        <strain evidence="3">A8</strain>
        <plasmid evidence="3">pA82</plasmid>
    </source>
</reference>
<organism evidence="2 3">
    <name type="scientific">Achromobacter xylosoxidans (strain A8)</name>
    <dbReference type="NCBI Taxonomy" id="762376"/>
    <lineage>
        <taxon>Bacteria</taxon>
        <taxon>Pseudomonadati</taxon>
        <taxon>Pseudomonadota</taxon>
        <taxon>Betaproteobacteria</taxon>
        <taxon>Burkholderiales</taxon>
        <taxon>Alcaligenaceae</taxon>
        <taxon>Achromobacter</taxon>
    </lineage>
</organism>
<dbReference type="AlphaFoldDB" id="E3HY95"/>
<keyword evidence="1" id="KW-0472">Membrane</keyword>
<keyword evidence="2" id="KW-0614">Plasmid</keyword>
<dbReference type="RefSeq" id="WP_013397237.1">
    <property type="nucleotide sequence ID" value="NC_014642.1"/>
</dbReference>
<evidence type="ECO:0000313" key="2">
    <source>
        <dbReference type="EMBL" id="ADP20049.1"/>
    </source>
</evidence>
<dbReference type="HOGENOM" id="CLU_1965708_0_0_4"/>
<feature type="transmembrane region" description="Helical" evidence="1">
    <location>
        <begin position="24"/>
        <end position="43"/>
    </location>
</feature>
<sequence length="127" mass="13089">MSLALIFAIPGVTGYVAHLASGSGVATIAAIAAMMTLLGGIFLRLRFLVTVFLIGVVGWFLCAPGVFMADPGASLLEPSQGGVMPTVNGLLQLLMLLLAHAITAVMVFSAAYALKAIIARMTLKARA</sequence>
<accession>E3HY95</accession>
<evidence type="ECO:0000313" key="3">
    <source>
        <dbReference type="Proteomes" id="UP000006876"/>
    </source>
</evidence>
<keyword evidence="1" id="KW-1133">Transmembrane helix</keyword>
<protein>
    <submittedName>
        <fullName evidence="2">Putative membrane protein 92</fullName>
    </submittedName>
</protein>
<feature type="transmembrane region" description="Helical" evidence="1">
    <location>
        <begin position="89"/>
        <end position="114"/>
    </location>
</feature>
<keyword evidence="1" id="KW-0812">Transmembrane</keyword>
<name>E3HY95_ACHXA</name>
<dbReference type="Proteomes" id="UP000006876">
    <property type="component" value="Plasmid pA82"/>
</dbReference>
<feature type="transmembrane region" description="Helical" evidence="1">
    <location>
        <begin position="50"/>
        <end position="69"/>
    </location>
</feature>